<dbReference type="GO" id="GO:0035438">
    <property type="term" value="F:cyclic-di-GMP binding"/>
    <property type="evidence" value="ECO:0007669"/>
    <property type="project" value="InterPro"/>
</dbReference>
<dbReference type="Gene3D" id="2.40.10.220">
    <property type="entry name" value="predicted glycosyltransferase like domains"/>
    <property type="match status" value="1"/>
</dbReference>
<gene>
    <name evidence="3" type="ORF">H9873_03205</name>
</gene>
<keyword evidence="1" id="KW-0175">Coiled coil</keyword>
<evidence type="ECO:0000313" key="4">
    <source>
        <dbReference type="Proteomes" id="UP000824263"/>
    </source>
</evidence>
<feature type="domain" description="PilZ" evidence="2">
    <location>
        <begin position="110"/>
        <end position="210"/>
    </location>
</feature>
<dbReference type="Proteomes" id="UP000824263">
    <property type="component" value="Unassembled WGS sequence"/>
</dbReference>
<comment type="caution">
    <text evidence="3">The sequence shown here is derived from an EMBL/GenBank/DDBJ whole genome shotgun (WGS) entry which is preliminary data.</text>
</comment>
<dbReference type="InterPro" id="IPR009875">
    <property type="entry name" value="PilZ_domain"/>
</dbReference>
<evidence type="ECO:0000313" key="3">
    <source>
        <dbReference type="EMBL" id="HIW83313.1"/>
    </source>
</evidence>
<dbReference type="SUPFAM" id="SSF141371">
    <property type="entry name" value="PilZ domain-like"/>
    <property type="match status" value="1"/>
</dbReference>
<dbReference type="AlphaFoldDB" id="A0A9D1R864"/>
<protein>
    <submittedName>
        <fullName evidence="3">PilZ domain-containing protein</fullName>
    </submittedName>
</protein>
<accession>A0A9D1R864</accession>
<reference evidence="3" key="2">
    <citation type="submission" date="2021-04" db="EMBL/GenBank/DDBJ databases">
        <authorList>
            <person name="Gilroy R."/>
        </authorList>
    </citation>
    <scope>NUCLEOTIDE SEQUENCE</scope>
    <source>
        <strain evidence="3">ChiSxjej1B13-11762</strain>
    </source>
</reference>
<feature type="coiled-coil region" evidence="1">
    <location>
        <begin position="237"/>
        <end position="264"/>
    </location>
</feature>
<evidence type="ECO:0000259" key="2">
    <source>
        <dbReference type="Pfam" id="PF07238"/>
    </source>
</evidence>
<proteinExistence type="predicted"/>
<sequence>MNPELETSAEAYAFIEENKGAMCEVMTEENETLLAGSAGEYDSKQQRLRVNTRGGEKTPKIVGPGLRVKVGMRSKTVKGQAALFYGTVIQCTTEFWVIQLEEVVQYMEGRENFRQPLHAEGYISRKRETEKHPCRTVDISLTGVGLQCQEEYAMNEEVILSGIRVVPGGRIYTFLCEIVRSEEESLEDGSKCRKYGCRLLDMTDREQDILCRDILALQARGLRGGNSRREDQEAERIRELGYQVEALKKEIMILRRENEKLYKSLEGIIQ</sequence>
<evidence type="ECO:0000256" key="1">
    <source>
        <dbReference type="SAM" id="Coils"/>
    </source>
</evidence>
<reference evidence="3" key="1">
    <citation type="journal article" date="2021" name="PeerJ">
        <title>Extensive microbial diversity within the chicken gut microbiome revealed by metagenomics and culture.</title>
        <authorList>
            <person name="Gilroy R."/>
            <person name="Ravi A."/>
            <person name="Getino M."/>
            <person name="Pursley I."/>
            <person name="Horton D.L."/>
            <person name="Alikhan N.F."/>
            <person name="Baker D."/>
            <person name="Gharbi K."/>
            <person name="Hall N."/>
            <person name="Watson M."/>
            <person name="Adriaenssens E.M."/>
            <person name="Foster-Nyarko E."/>
            <person name="Jarju S."/>
            <person name="Secka A."/>
            <person name="Antonio M."/>
            <person name="Oren A."/>
            <person name="Chaudhuri R.R."/>
            <person name="La Ragione R."/>
            <person name="Hildebrand F."/>
            <person name="Pallen M.J."/>
        </authorList>
    </citation>
    <scope>NUCLEOTIDE SEQUENCE</scope>
    <source>
        <strain evidence="3">ChiSxjej1B13-11762</strain>
    </source>
</reference>
<organism evidence="3 4">
    <name type="scientific">Candidatus Dorea gallistercoris</name>
    <dbReference type="NCBI Taxonomy" id="2838542"/>
    <lineage>
        <taxon>Bacteria</taxon>
        <taxon>Bacillati</taxon>
        <taxon>Bacillota</taxon>
        <taxon>Clostridia</taxon>
        <taxon>Lachnospirales</taxon>
        <taxon>Lachnospiraceae</taxon>
        <taxon>Dorea</taxon>
    </lineage>
</organism>
<name>A0A9D1R864_9FIRM</name>
<dbReference type="EMBL" id="DXGF01000058">
    <property type="protein sequence ID" value="HIW83313.1"/>
    <property type="molecule type" value="Genomic_DNA"/>
</dbReference>
<dbReference type="Pfam" id="PF07238">
    <property type="entry name" value="PilZ"/>
    <property type="match status" value="1"/>
</dbReference>